<dbReference type="Gene3D" id="3.30.450.20">
    <property type="entry name" value="PAS domain"/>
    <property type="match status" value="1"/>
</dbReference>
<dbReference type="GO" id="GO:0005886">
    <property type="term" value="C:plasma membrane"/>
    <property type="evidence" value="ECO:0007669"/>
    <property type="project" value="UniProtKB-SubCell"/>
</dbReference>
<dbReference type="EC" id="2.7.7.65" evidence="6"/>
<dbReference type="Gene3D" id="3.30.70.270">
    <property type="match status" value="1"/>
</dbReference>
<evidence type="ECO:0000256" key="10">
    <source>
        <dbReference type="ARBA" id="ARBA00022692"/>
    </source>
</evidence>
<accession>A0A6P1PY33</accession>
<dbReference type="EMBL" id="CP028271">
    <property type="protein sequence ID" value="QHM71500.1"/>
    <property type="molecule type" value="Genomic_DNA"/>
</dbReference>
<evidence type="ECO:0000256" key="5">
    <source>
        <dbReference type="ARBA" id="ARBA00011738"/>
    </source>
</evidence>
<dbReference type="PANTHER" id="PTHR45138:SF16">
    <property type="entry name" value="DIGUANYLATE CYCLASE DGCQ-RELATED"/>
    <property type="match status" value="1"/>
</dbReference>
<protein>
    <recommendedName>
        <fullName evidence="6">diguanylate cyclase</fullName>
        <ecNumber evidence="6">2.7.7.65</ecNumber>
    </recommendedName>
    <alternativeName>
        <fullName evidence="17">Cellulose synthesis regulatory protein</fullName>
    </alternativeName>
</protein>
<name>A0A6P1PY33_9GAMM</name>
<evidence type="ECO:0000313" key="23">
    <source>
        <dbReference type="Proteomes" id="UP000464053"/>
    </source>
</evidence>
<evidence type="ECO:0000256" key="18">
    <source>
        <dbReference type="ARBA" id="ARBA00034247"/>
    </source>
</evidence>
<evidence type="ECO:0000256" key="4">
    <source>
        <dbReference type="ARBA" id="ARBA00005186"/>
    </source>
</evidence>
<comment type="pathway">
    <text evidence="3">Purine metabolism; 3',5'-cyclic di-GMP biosynthesis.</text>
</comment>
<dbReference type="GO" id="GO:0043709">
    <property type="term" value="P:cell adhesion involved in single-species biofilm formation"/>
    <property type="evidence" value="ECO:0007669"/>
    <property type="project" value="TreeGrafter"/>
</dbReference>
<feature type="domain" description="GGDEF" evidence="21">
    <location>
        <begin position="424"/>
        <end position="558"/>
    </location>
</feature>
<comment type="catalytic activity">
    <reaction evidence="18">
        <text>2 GTP = 3',3'-c-di-GMP + 2 diphosphate</text>
        <dbReference type="Rhea" id="RHEA:24898"/>
        <dbReference type="ChEBI" id="CHEBI:33019"/>
        <dbReference type="ChEBI" id="CHEBI:37565"/>
        <dbReference type="ChEBI" id="CHEBI:58805"/>
        <dbReference type="EC" id="2.7.7.65"/>
    </reaction>
</comment>
<evidence type="ECO:0000256" key="7">
    <source>
        <dbReference type="ARBA" id="ARBA00022475"/>
    </source>
</evidence>
<evidence type="ECO:0000256" key="6">
    <source>
        <dbReference type="ARBA" id="ARBA00012528"/>
    </source>
</evidence>
<dbReference type="SUPFAM" id="SSF103190">
    <property type="entry name" value="Sensory domain-like"/>
    <property type="match status" value="1"/>
</dbReference>
<keyword evidence="11" id="KW-0479">Metal-binding</keyword>
<keyword evidence="9 22" id="KW-0808">Transferase</keyword>
<dbReference type="InterPro" id="IPR029151">
    <property type="entry name" value="Sensor-like_sf"/>
</dbReference>
<keyword evidence="10 20" id="KW-0812">Transmembrane</keyword>
<organism evidence="22 23">
    <name type="scientific">Mixta intestinalis</name>
    <dbReference type="NCBI Taxonomy" id="1615494"/>
    <lineage>
        <taxon>Bacteria</taxon>
        <taxon>Pseudomonadati</taxon>
        <taxon>Pseudomonadota</taxon>
        <taxon>Gammaproteobacteria</taxon>
        <taxon>Enterobacterales</taxon>
        <taxon>Erwiniaceae</taxon>
        <taxon>Mixta</taxon>
    </lineage>
</organism>
<gene>
    <name evidence="22" type="primary">yedQ_2</name>
    <name evidence="22" type="ORF">C7M51_01787</name>
</gene>
<evidence type="ECO:0000256" key="16">
    <source>
        <dbReference type="ARBA" id="ARBA00023136"/>
    </source>
</evidence>
<dbReference type="InterPro" id="IPR029787">
    <property type="entry name" value="Nucleotide_cyclase"/>
</dbReference>
<dbReference type="InterPro" id="IPR033416">
    <property type="entry name" value="CHASE7"/>
</dbReference>
<dbReference type="Pfam" id="PF00990">
    <property type="entry name" value="GGDEF"/>
    <property type="match status" value="1"/>
</dbReference>
<evidence type="ECO:0000256" key="3">
    <source>
        <dbReference type="ARBA" id="ARBA00004665"/>
    </source>
</evidence>
<dbReference type="PANTHER" id="PTHR45138">
    <property type="entry name" value="REGULATORY COMPONENTS OF SENSORY TRANSDUCTION SYSTEM"/>
    <property type="match status" value="1"/>
</dbReference>
<dbReference type="FunFam" id="3.30.70.270:FF:000001">
    <property type="entry name" value="Diguanylate cyclase domain protein"/>
    <property type="match status" value="1"/>
</dbReference>
<evidence type="ECO:0000313" key="22">
    <source>
        <dbReference type="EMBL" id="QHM71500.1"/>
    </source>
</evidence>
<keyword evidence="15 20" id="KW-1133">Transmembrane helix</keyword>
<evidence type="ECO:0000256" key="19">
    <source>
        <dbReference type="ARBA" id="ARBA00045634"/>
    </source>
</evidence>
<evidence type="ECO:0000256" key="8">
    <source>
        <dbReference type="ARBA" id="ARBA00022519"/>
    </source>
</evidence>
<keyword evidence="7" id="KW-1003">Cell membrane</keyword>
<dbReference type="GO" id="GO:0046872">
    <property type="term" value="F:metal ion binding"/>
    <property type="evidence" value="ECO:0007669"/>
    <property type="project" value="UniProtKB-KW"/>
</dbReference>
<evidence type="ECO:0000256" key="15">
    <source>
        <dbReference type="ARBA" id="ARBA00022989"/>
    </source>
</evidence>
<keyword evidence="12" id="KW-0547">Nucleotide-binding</keyword>
<keyword evidence="14" id="KW-0135">Cellulose biosynthesis</keyword>
<dbReference type="UniPathway" id="UPA00694"/>
<dbReference type="InterPro" id="IPR000160">
    <property type="entry name" value="GGDEF_dom"/>
</dbReference>
<evidence type="ECO:0000256" key="12">
    <source>
        <dbReference type="ARBA" id="ARBA00022741"/>
    </source>
</evidence>
<evidence type="ECO:0000259" key="21">
    <source>
        <dbReference type="PROSITE" id="PS50887"/>
    </source>
</evidence>
<comment type="subcellular location">
    <subcellularLocation>
        <location evidence="2">Cell inner membrane</location>
        <topology evidence="2">Multi-pass membrane protein</topology>
    </subcellularLocation>
</comment>
<dbReference type="UniPathway" id="UPA00599"/>
<evidence type="ECO:0000256" key="1">
    <source>
        <dbReference type="ARBA" id="ARBA00001946"/>
    </source>
</evidence>
<comment type="function">
    <text evidence="19">Catalyzes the synthesis of cyclic-di-GMP (c-di-GMP) via the condensation of 2 GTP molecules. Cyclic-di-GMP is a second messenger which controls cell surface-associated traits in bacteria. Involved in the regulation of cellulose production.</text>
</comment>
<keyword evidence="22" id="KW-0548">Nucleotidyltransferase</keyword>
<feature type="transmembrane region" description="Helical" evidence="20">
    <location>
        <begin position="354"/>
        <end position="376"/>
    </location>
</feature>
<evidence type="ECO:0000256" key="17">
    <source>
        <dbReference type="ARBA" id="ARBA00031311"/>
    </source>
</evidence>
<dbReference type="Proteomes" id="UP000464053">
    <property type="component" value="Chromosome"/>
</dbReference>
<dbReference type="InterPro" id="IPR050469">
    <property type="entry name" value="Diguanylate_Cyclase"/>
</dbReference>
<comment type="pathway">
    <text evidence="4">Glycan metabolism; bacterial cellulose biosynthesis.</text>
</comment>
<dbReference type="NCBIfam" id="TIGR00254">
    <property type="entry name" value="GGDEF"/>
    <property type="match status" value="1"/>
</dbReference>
<dbReference type="PROSITE" id="PS50887">
    <property type="entry name" value="GGDEF"/>
    <property type="match status" value="1"/>
</dbReference>
<dbReference type="CDD" id="cd01949">
    <property type="entry name" value="GGDEF"/>
    <property type="match status" value="1"/>
</dbReference>
<reference evidence="22 23" key="1">
    <citation type="submission" date="2018-03" db="EMBL/GenBank/DDBJ databases">
        <title>Pantoea intestinalis SRCM103226 isolated form the mealworm.</title>
        <authorList>
            <person name="Jeong D.-Y."/>
            <person name="Kim J.W."/>
        </authorList>
    </citation>
    <scope>NUCLEOTIDE SEQUENCE [LARGE SCALE GENOMIC DNA]</scope>
    <source>
        <strain evidence="22 23">SRCM103226</strain>
    </source>
</reference>
<evidence type="ECO:0000256" key="11">
    <source>
        <dbReference type="ARBA" id="ARBA00022723"/>
    </source>
</evidence>
<evidence type="ECO:0000256" key="20">
    <source>
        <dbReference type="SAM" id="Phobius"/>
    </source>
</evidence>
<keyword evidence="8" id="KW-0997">Cell inner membrane</keyword>
<dbReference type="GO" id="GO:1902201">
    <property type="term" value="P:negative regulation of bacterial-type flagellum-dependent cell motility"/>
    <property type="evidence" value="ECO:0007669"/>
    <property type="project" value="TreeGrafter"/>
</dbReference>
<dbReference type="NCBIfam" id="NF011955">
    <property type="entry name" value="PRK15426.1"/>
    <property type="match status" value="1"/>
</dbReference>
<keyword evidence="23" id="KW-1185">Reference proteome</keyword>
<dbReference type="RefSeq" id="WP_160621470.1">
    <property type="nucleotide sequence ID" value="NZ_CP028271.1"/>
</dbReference>
<evidence type="ECO:0000256" key="13">
    <source>
        <dbReference type="ARBA" id="ARBA00022842"/>
    </source>
</evidence>
<comment type="cofactor">
    <cofactor evidence="1">
        <name>Mg(2+)</name>
        <dbReference type="ChEBI" id="CHEBI:18420"/>
    </cofactor>
</comment>
<evidence type="ECO:0000256" key="2">
    <source>
        <dbReference type="ARBA" id="ARBA00004429"/>
    </source>
</evidence>
<dbReference type="SMART" id="SM00267">
    <property type="entry name" value="GGDEF"/>
    <property type="match status" value="1"/>
</dbReference>
<dbReference type="GO" id="GO:0052621">
    <property type="term" value="F:diguanylate cyclase activity"/>
    <property type="evidence" value="ECO:0007669"/>
    <property type="project" value="UniProtKB-EC"/>
</dbReference>
<dbReference type="Pfam" id="PF17151">
    <property type="entry name" value="CHASE7"/>
    <property type="match status" value="1"/>
</dbReference>
<dbReference type="GO" id="GO:0000166">
    <property type="term" value="F:nucleotide binding"/>
    <property type="evidence" value="ECO:0007669"/>
    <property type="project" value="UniProtKB-KW"/>
</dbReference>
<keyword evidence="13" id="KW-0460">Magnesium</keyword>
<dbReference type="OrthoDB" id="9813903at2"/>
<evidence type="ECO:0000256" key="9">
    <source>
        <dbReference type="ARBA" id="ARBA00022679"/>
    </source>
</evidence>
<dbReference type="KEGG" id="mint:C7M51_01787"/>
<evidence type="ECO:0000256" key="14">
    <source>
        <dbReference type="ARBA" id="ARBA00022916"/>
    </source>
</evidence>
<dbReference type="InterPro" id="IPR043128">
    <property type="entry name" value="Rev_trsase/Diguanyl_cyclase"/>
</dbReference>
<proteinExistence type="predicted"/>
<feature type="transmembrane region" description="Helical" evidence="20">
    <location>
        <begin position="18"/>
        <end position="36"/>
    </location>
</feature>
<dbReference type="AlphaFoldDB" id="A0A6P1PY33"/>
<sequence length="558" mass="64459">MLINSLFRRLRSERHPHAIVHLCFILVLFFSTFLTWREVLVLKETYETERQIKLSAVADRLERQFQFSLDSLLFYRRMLQYALANPRDTNDSRYAIRLFNELRLQPSWSLNVNTQRNMPLNGVSDLWLRSLALLDRSNGYRLQNELRAALEFSFILQFTEPEKDFEQRLWYLSRAGFFISSVPPVDSQQILSSYYTMIHRAYFTDMMPERNPTRRLRWTASYPDSLNGGVVVTVSVPVDDDNYWYGVLAMDFASDKIYTYLRQAIPVGGQDTVLLLDRARKPLAASGSIPLRDAEALFDAAEREQLRQQMAQGSRGQLRIGSRFVSWTRMHNFDGLLLSVQSLKEGIQGETGRVTLVLLIIWLFFTLMLLLAWLTVERLVDKLLKLQRNLYQRASYDPLTQLLNRGTFFEQANPLCALCELHQQPLALIQLDIDHFKQVNDTWGHHIGDRALQHTATVILSQLRASDLCGRIGGEEFCIVLPETDGQEASKVAERIRSTLAAAKLEIDEKHSLLITASFGVVSSQEQGSWDIEKLQPVADRRLYMAKQRGRNQICWLD</sequence>
<dbReference type="GO" id="GO:0030244">
    <property type="term" value="P:cellulose biosynthetic process"/>
    <property type="evidence" value="ECO:0007669"/>
    <property type="project" value="UniProtKB-KW"/>
</dbReference>
<dbReference type="SUPFAM" id="SSF55073">
    <property type="entry name" value="Nucleotide cyclase"/>
    <property type="match status" value="1"/>
</dbReference>
<keyword evidence="16 20" id="KW-0472">Membrane</keyword>
<comment type="subunit">
    <text evidence="5">Homodimer.</text>
</comment>